<keyword evidence="2" id="KW-1185">Reference proteome</keyword>
<dbReference type="RefSeq" id="WP_083559288.1">
    <property type="nucleotide sequence ID" value="NZ_AQQV01000001.1"/>
</dbReference>
<dbReference type="AlphaFoldDB" id="A0A1Y1SG79"/>
<dbReference type="EMBL" id="AQQV01000001">
    <property type="protein sequence ID" value="ORE88663.1"/>
    <property type="molecule type" value="Genomic_DNA"/>
</dbReference>
<proteinExistence type="predicted"/>
<name>A0A1Y1SG79_9GAMM</name>
<evidence type="ECO:0000313" key="2">
    <source>
        <dbReference type="Proteomes" id="UP000192342"/>
    </source>
</evidence>
<protein>
    <submittedName>
        <fullName evidence="1">Acetolactate synthase II, small subunit</fullName>
    </submittedName>
</protein>
<dbReference type="SUPFAM" id="SSF55021">
    <property type="entry name" value="ACT-like"/>
    <property type="match status" value="1"/>
</dbReference>
<dbReference type="Proteomes" id="UP000192342">
    <property type="component" value="Unassembled WGS sequence"/>
</dbReference>
<dbReference type="Pfam" id="PF13710">
    <property type="entry name" value="ACT_5"/>
    <property type="match status" value="1"/>
</dbReference>
<reference evidence="1 2" key="1">
    <citation type="submission" date="2013-04" db="EMBL/GenBank/DDBJ databases">
        <title>Oceanococcus atlanticus 22II-S10r2 Genome Sequencing.</title>
        <authorList>
            <person name="Lai Q."/>
            <person name="Li G."/>
            <person name="Shao Z."/>
        </authorList>
    </citation>
    <scope>NUCLEOTIDE SEQUENCE [LARGE SCALE GENOMIC DNA]</scope>
    <source>
        <strain evidence="1 2">22II-S10r2</strain>
    </source>
</reference>
<organism evidence="1 2">
    <name type="scientific">Oceanococcus atlanticus</name>
    <dbReference type="NCBI Taxonomy" id="1317117"/>
    <lineage>
        <taxon>Bacteria</taxon>
        <taxon>Pseudomonadati</taxon>
        <taxon>Pseudomonadota</taxon>
        <taxon>Gammaproteobacteria</taxon>
        <taxon>Chromatiales</taxon>
        <taxon>Oceanococcaceae</taxon>
        <taxon>Oceanococcus</taxon>
    </lineage>
</organism>
<sequence>MVSAYQLQVQMAPEPAALERLCQVIRIRGFELSAFSAERTESGWSIGFTVHGTRPLATLQSQIDKLHGVKTTQVDGR</sequence>
<dbReference type="OrthoDB" id="6198158at2"/>
<dbReference type="STRING" id="1317117.ATO7_02270"/>
<evidence type="ECO:0000313" key="1">
    <source>
        <dbReference type="EMBL" id="ORE88663.1"/>
    </source>
</evidence>
<accession>A0A1Y1SG79</accession>
<dbReference type="InterPro" id="IPR045865">
    <property type="entry name" value="ACT-like_dom_sf"/>
</dbReference>
<comment type="caution">
    <text evidence="1">The sequence shown here is derived from an EMBL/GenBank/DDBJ whole genome shotgun (WGS) entry which is preliminary data.</text>
</comment>
<gene>
    <name evidence="1" type="ORF">ATO7_02270</name>
</gene>